<evidence type="ECO:0000313" key="2">
    <source>
        <dbReference type="Proteomes" id="UP000029644"/>
    </source>
</evidence>
<reference evidence="1 2" key="1">
    <citation type="journal article" date="2014" name="Genome Announc.">
        <title>Draft Genome Sequences of Marine Flavobacterium Algibacter lectus Strains SS8 and NR4.</title>
        <authorList>
            <person name="Takatani N."/>
            <person name="Nakanishi M."/>
            <person name="Meirelles P."/>
            <person name="Mino S."/>
            <person name="Suda W."/>
            <person name="Oshima K."/>
            <person name="Hattori M."/>
            <person name="Ohkuma M."/>
            <person name="Hosokawa M."/>
            <person name="Miyashita K."/>
            <person name="Thompson F.L."/>
            <person name="Niwa A."/>
            <person name="Sawabe T."/>
            <person name="Sawabe T."/>
        </authorList>
    </citation>
    <scope>NUCLEOTIDE SEQUENCE [LARGE SCALE GENOMIC DNA]</scope>
    <source>
        <strain evidence="1 2">JCM 19300</strain>
    </source>
</reference>
<dbReference type="Proteomes" id="UP000029644">
    <property type="component" value="Unassembled WGS sequence"/>
</dbReference>
<proteinExistence type="predicted"/>
<evidence type="ECO:0000313" key="1">
    <source>
        <dbReference type="EMBL" id="GAL63285.1"/>
    </source>
</evidence>
<gene>
    <name evidence="1" type="ORF">JCM19300_1307</name>
</gene>
<comment type="caution">
    <text evidence="1">The sequence shown here is derived from an EMBL/GenBank/DDBJ whole genome shotgun (WGS) entry which is preliminary data.</text>
</comment>
<protein>
    <submittedName>
        <fullName evidence="1">Uncharacterized protein</fullName>
    </submittedName>
</protein>
<name>A0A090VER1_9FLAO</name>
<sequence>MEPEREYYEEGKLLSERFLDKTESGVVKLIIETERLVKNTSIKMGILTIFWNTTTNTGML</sequence>
<dbReference type="AlphaFoldDB" id="A0A090VER1"/>
<dbReference type="EMBL" id="BBNQ01000010">
    <property type="protein sequence ID" value="GAL63285.1"/>
    <property type="molecule type" value="Genomic_DNA"/>
</dbReference>
<organism evidence="1 2">
    <name type="scientific">Algibacter lectus</name>
    <dbReference type="NCBI Taxonomy" id="221126"/>
    <lineage>
        <taxon>Bacteria</taxon>
        <taxon>Pseudomonadati</taxon>
        <taxon>Bacteroidota</taxon>
        <taxon>Flavobacteriia</taxon>
        <taxon>Flavobacteriales</taxon>
        <taxon>Flavobacteriaceae</taxon>
        <taxon>Algibacter</taxon>
    </lineage>
</organism>
<accession>A0A090VER1</accession>